<dbReference type="Proteomes" id="UP000248724">
    <property type="component" value="Unassembled WGS sequence"/>
</dbReference>
<dbReference type="InterPro" id="IPR008930">
    <property type="entry name" value="Terpenoid_cyclase/PrenylTrfase"/>
</dbReference>
<comment type="caution">
    <text evidence="4">The sequence shown here is derived from an EMBL/GenBank/DDBJ whole genome shotgun (WGS) entry which is preliminary data.</text>
</comment>
<dbReference type="Proteomes" id="UP000606991">
    <property type="component" value="Unassembled WGS sequence"/>
</dbReference>
<evidence type="ECO:0000256" key="1">
    <source>
        <dbReference type="SAM" id="Phobius"/>
    </source>
</evidence>
<dbReference type="PROSITE" id="PS51257">
    <property type="entry name" value="PROKAR_LIPOPROTEIN"/>
    <property type="match status" value="1"/>
</dbReference>
<dbReference type="EMBL" id="JAEKNS010000112">
    <property type="protein sequence ID" value="MBJ7595331.1"/>
    <property type="molecule type" value="Genomic_DNA"/>
</dbReference>
<reference evidence="3 6" key="3">
    <citation type="submission" date="2020-10" db="EMBL/GenBank/DDBJ databases">
        <title>Ca. Dormibacterota MAGs.</title>
        <authorList>
            <person name="Montgomery K."/>
        </authorList>
    </citation>
    <scope>NUCLEOTIDE SEQUENCE [LARGE SCALE GENOMIC DNA]</scope>
    <source>
        <strain evidence="3">SC8812_S17_18</strain>
    </source>
</reference>
<evidence type="ECO:0000313" key="6">
    <source>
        <dbReference type="Proteomes" id="UP000606991"/>
    </source>
</evidence>
<accession>A0A934JTB9</accession>
<dbReference type="Gene3D" id="1.50.10.20">
    <property type="match status" value="1"/>
</dbReference>
<evidence type="ECO:0000313" key="3">
    <source>
        <dbReference type="EMBL" id="MBJ7595331.1"/>
    </source>
</evidence>
<dbReference type="SUPFAM" id="SSF48239">
    <property type="entry name" value="Terpenoid cyclases/Protein prenyltransferases"/>
    <property type="match status" value="1"/>
</dbReference>
<keyword evidence="1" id="KW-0472">Membrane</keyword>
<feature type="chain" id="PRO_5015909719" description="Squalene cyclase C-terminal domain-containing protein" evidence="2">
    <location>
        <begin position="28"/>
        <end position="401"/>
    </location>
</feature>
<keyword evidence="1" id="KW-1133">Transmembrane helix</keyword>
<dbReference type="AlphaFoldDB" id="A0A2W6A7N7"/>
<evidence type="ECO:0000313" key="4">
    <source>
        <dbReference type="EMBL" id="PZR79514.1"/>
    </source>
</evidence>
<accession>A0A2W6A7N7</accession>
<sequence length="401" mass="39609">MRRQTGAVGATLTACGLILTSGLVASAATAQTAQANAALRYLYAQVHADGSIAGSFGATEDTVISIADNGYDPATLKSSSTGTSAYDYLSAHASAINTAGGAAKYVLTWVAAGRPTAIDASAWLTKLNTATGSGGFLEPNGAFHNASATVETANAYSQSLSALADVAAGHSLPTNATGWLTCAQRTDGGFGYAIDDSAASPPASCGATSSDTNDTAIIIQALGQAGIGLANGAAKTYLKSTQHPDGGFGFNAAPGSDPSSDTVVIQALVAIGENPMGAAWTVSGKNPVSNLESFADRQGGGGYVFPGNAAPDAFTTSSVPQALALKPYAHRTAIVLGSAPGPATTTPVTASPTSSVQAISVPPTGSAGEVGGASVWAFALLALGSVALLVASFRRGQHPAP</sequence>
<proteinExistence type="predicted"/>
<feature type="transmembrane region" description="Helical" evidence="1">
    <location>
        <begin position="373"/>
        <end position="393"/>
    </location>
</feature>
<reference evidence="4 5" key="1">
    <citation type="journal article" date="2017" name="Nature">
        <title>Atmospheric trace gases support primary production in Antarctic desert surface soil.</title>
        <authorList>
            <person name="Ji M."/>
            <person name="Greening C."/>
            <person name="Vanwonterghem I."/>
            <person name="Carere C.R."/>
            <person name="Bay S.K."/>
            <person name="Steen J.A."/>
            <person name="Montgomery K."/>
            <person name="Lines T."/>
            <person name="Beardall J."/>
            <person name="van Dorst J."/>
            <person name="Snape I."/>
            <person name="Stott M.B."/>
            <person name="Hugenholtz P."/>
            <person name="Ferrari B.C."/>
        </authorList>
    </citation>
    <scope>NUCLEOTIDE SEQUENCE [LARGE SCALE GENOMIC DNA]</scope>
    <source>
        <strain evidence="4">RRmetagenome_bin12</strain>
    </source>
</reference>
<name>A0A2W6A7N7_9BACT</name>
<organism evidence="4 5">
    <name type="scientific">Candidatus Aeolococcus gillhamiae</name>
    <dbReference type="NCBI Taxonomy" id="3127015"/>
    <lineage>
        <taxon>Bacteria</taxon>
        <taxon>Bacillati</taxon>
        <taxon>Candidatus Dormiibacterota</taxon>
        <taxon>Candidatus Dormibacteria</taxon>
        <taxon>Candidatus Aeolococcales</taxon>
        <taxon>Candidatus Aeolococcaceae</taxon>
        <taxon>Candidatus Aeolococcus</taxon>
    </lineage>
</organism>
<dbReference type="RefSeq" id="WP_337312337.1">
    <property type="nucleotide sequence ID" value="NZ_JAEKNS010000112.1"/>
</dbReference>
<evidence type="ECO:0000313" key="5">
    <source>
        <dbReference type="Proteomes" id="UP000248724"/>
    </source>
</evidence>
<dbReference type="EMBL" id="QHBU01000201">
    <property type="protein sequence ID" value="PZR79514.1"/>
    <property type="molecule type" value="Genomic_DNA"/>
</dbReference>
<gene>
    <name evidence="4" type="ORF">DLM65_10560</name>
    <name evidence="3" type="ORF">JF886_10810</name>
</gene>
<protein>
    <recommendedName>
        <fullName evidence="7">Squalene cyclase C-terminal domain-containing protein</fullName>
    </recommendedName>
</protein>
<keyword evidence="2" id="KW-0732">Signal</keyword>
<evidence type="ECO:0000256" key="2">
    <source>
        <dbReference type="SAM" id="SignalP"/>
    </source>
</evidence>
<evidence type="ECO:0008006" key="7">
    <source>
        <dbReference type="Google" id="ProtNLM"/>
    </source>
</evidence>
<keyword evidence="1" id="KW-0812">Transmembrane</keyword>
<feature type="signal peptide" evidence="2">
    <location>
        <begin position="1"/>
        <end position="27"/>
    </location>
</feature>
<reference evidence="4" key="2">
    <citation type="submission" date="2018-05" db="EMBL/GenBank/DDBJ databases">
        <authorList>
            <person name="Ferrari B."/>
        </authorList>
    </citation>
    <scope>NUCLEOTIDE SEQUENCE</scope>
    <source>
        <strain evidence="4">RRmetagenome_bin12</strain>
    </source>
</reference>